<evidence type="ECO:0000313" key="2">
    <source>
        <dbReference type="EMBL" id="XCD06115.1"/>
    </source>
</evidence>
<sequence>MVKSKSEEKFVASDVQLIEALDKGEFPFFTREPVRYRISKYDGYTSSPTVSGSGIVQKWRLELAFDGHEEIVPDGEYDLYQQIQAHALSCDINWILTQFANGDEDALNRAMAFYADIVDVPSDINSMKNTVMDAERLFYSLPADIKSKFENNPGVFYAMVGTESFNEVFSNRSVASGDNASVSSQVESGSGVGGDDDE</sequence>
<organism evidence="2">
    <name type="scientific">Dulem virus 117</name>
    <dbReference type="NCBI Taxonomy" id="3145594"/>
    <lineage>
        <taxon>Viruses</taxon>
        <taxon>Monodnaviria</taxon>
        <taxon>Sangervirae</taxon>
        <taxon>Phixviricota</taxon>
        <taxon>Malgrandaviricetes</taxon>
        <taxon>Petitvirales</taxon>
        <taxon>Microviridae</taxon>
        <taxon>Microvirus</taxon>
    </lineage>
</organism>
<dbReference type="InterPro" id="IPR014131">
    <property type="entry name" value="Chlamydia_phage_Vp3"/>
</dbReference>
<reference evidence="2" key="1">
    <citation type="submission" date="2024-03" db="EMBL/GenBank/DDBJ databases">
        <title>Diverse circular DNA viruses in blood, oral, and fecal samples of captive lemurs.</title>
        <authorList>
            <person name="Paietta E.N."/>
            <person name="Kraberger S."/>
            <person name="Lund M.C."/>
            <person name="Custer J.M."/>
            <person name="Vargas K.M."/>
            <person name="Ehmke E.E."/>
            <person name="Yoder A.D."/>
            <person name="Varsani A."/>
        </authorList>
    </citation>
    <scope>NUCLEOTIDE SEQUENCE</scope>
    <source>
        <strain evidence="2">Duke_25FF_1271</strain>
    </source>
</reference>
<evidence type="ECO:0000256" key="1">
    <source>
        <dbReference type="SAM" id="MobiDB-lite"/>
    </source>
</evidence>
<name>A0AAU8B3E6_9VIRU</name>
<feature type="region of interest" description="Disordered" evidence="1">
    <location>
        <begin position="176"/>
        <end position="198"/>
    </location>
</feature>
<dbReference type="EMBL" id="PP511636">
    <property type="protein sequence ID" value="XCD06115.1"/>
    <property type="molecule type" value="Genomic_DNA"/>
</dbReference>
<accession>A0AAU8B3E6</accession>
<protein>
    <submittedName>
        <fullName evidence="2">Internal scaffolding protein</fullName>
    </submittedName>
</protein>
<dbReference type="Pfam" id="PF09675">
    <property type="entry name" value="Chlamy_scaf"/>
    <property type="match status" value="1"/>
</dbReference>
<proteinExistence type="predicted"/>